<sequence length="668" mass="67209">MHPVRFPRFRMARREAQGLARQRGVASMLAAVWILVAILVLSSVDIGNLYFQRRDVQRIADMAALAAAQRINQTDTGCTTAKANALSSAAANNSNKVSANAPSSGQDQVTTTCGRWDAPTTPAATSPPPNYYVSPTSVFPINAAQVTVTRSMTYFFMGLFSALGAAPSTISASATARATNIDSFSVSSGVLSLGGDCSSGQAPTGSTGLLNMLLSGLLGAGSQLNLSVGCYNALASANIKLGDLATALNVGTPKGLVNTQVKLSDLLKASVTALNANSAANVNAAVAGTALNLIINSLSVAVGNTLVVVVNPNQAAATSIAQAGAISLGVPSGQDPGILANAAAQANVDLLDLVMASAAIANGQSAAMVSLSTSQLAALGFPANLVNLQLQILTPPSPAIGEAGKLNGKYRTQATNGQIGVSLTVGLPPIGVRVPIIGTLLSLNGLNLPLYLVVGGPSTANLETIDCEASTSAKPSWVTISVTPSIASVCVGSAPTTATGWLNLASNNNCAGTAASVSATLLGLSLVNLNVSSSAPIIKLGAGGSSSSSSSSSPAFYSNNASPPQFCVQSDAPQNCPAYWTTNSNALGSQIIDLSSLSIGPLVLAGVINLPIDALTPLVAPILQGVLNLVVPLLNSILVPVLNLLGAQIGQATVHQIGLTCGTPQLVY</sequence>
<feature type="domain" description="DUF2134" evidence="1">
    <location>
        <begin position="66"/>
        <end position="176"/>
    </location>
</feature>
<protein>
    <submittedName>
        <fullName evidence="2">Membrane protein</fullName>
    </submittedName>
</protein>
<evidence type="ECO:0000259" key="1">
    <source>
        <dbReference type="Pfam" id="PF09977"/>
    </source>
</evidence>
<evidence type="ECO:0000313" key="2">
    <source>
        <dbReference type="EMBL" id="BAX57456.1"/>
    </source>
</evidence>
<dbReference type="RefSeq" id="WP_096470804.1">
    <property type="nucleotide sequence ID" value="NZ_AP018111.1"/>
</dbReference>
<dbReference type="InterPro" id="IPR018705">
    <property type="entry name" value="DUF2134_membrane"/>
</dbReference>
<name>A0A1Y1BE90_9BURK</name>
<dbReference type="EMBL" id="AP018111">
    <property type="protein sequence ID" value="BAX57456.1"/>
    <property type="molecule type" value="Genomic_DNA"/>
</dbReference>
<dbReference type="Proteomes" id="UP000218432">
    <property type="component" value="Chromosome 1"/>
</dbReference>
<organism evidence="2 3">
    <name type="scientific">Burkholderia stabilis</name>
    <dbReference type="NCBI Taxonomy" id="95485"/>
    <lineage>
        <taxon>Bacteria</taxon>
        <taxon>Pseudomonadati</taxon>
        <taxon>Pseudomonadota</taxon>
        <taxon>Betaproteobacteria</taxon>
        <taxon>Burkholderiales</taxon>
        <taxon>Burkholderiaceae</taxon>
        <taxon>Burkholderia</taxon>
        <taxon>Burkholderia cepacia complex</taxon>
    </lineage>
</organism>
<gene>
    <name evidence="2" type="ORF">BSFP_002440</name>
</gene>
<accession>A0A1Y1BE90</accession>
<dbReference type="Pfam" id="PF09977">
    <property type="entry name" value="Tad_C"/>
    <property type="match status" value="1"/>
</dbReference>
<proteinExistence type="predicted"/>
<reference evidence="2 3" key="1">
    <citation type="journal article" date="2017" name="Genome Announc.">
        <title>Complete Genome Sequence of Burkholderia stabilis FERMP-21014.</title>
        <authorList>
            <person name="Konishi K."/>
            <person name="Kumagai T."/>
            <person name="Sakasegawa S."/>
            <person name="Tamura T."/>
        </authorList>
    </citation>
    <scope>NUCLEOTIDE SEQUENCE [LARGE SCALE GENOMIC DNA]</scope>
    <source>
        <strain evidence="2 3">FERMP-21014</strain>
    </source>
</reference>
<dbReference type="AlphaFoldDB" id="A0A1Y1BE90"/>
<evidence type="ECO:0000313" key="3">
    <source>
        <dbReference type="Proteomes" id="UP000218432"/>
    </source>
</evidence>